<comment type="caution">
    <text evidence="1">The sequence shown here is derived from an EMBL/GenBank/DDBJ whole genome shotgun (WGS) entry which is preliminary data.</text>
</comment>
<proteinExistence type="predicted"/>
<dbReference type="EMBL" id="BAAACR010000017">
    <property type="protein sequence ID" value="GAA0218043.1"/>
    <property type="molecule type" value="Genomic_DNA"/>
</dbReference>
<dbReference type="Proteomes" id="UP001500399">
    <property type="component" value="Unassembled WGS sequence"/>
</dbReference>
<name>A0ABN0TCC4_9FIRM</name>
<evidence type="ECO:0000313" key="1">
    <source>
        <dbReference type="EMBL" id="GAA0218043.1"/>
    </source>
</evidence>
<protein>
    <submittedName>
        <fullName evidence="1">Uncharacterized protein</fullName>
    </submittedName>
</protein>
<keyword evidence="2" id="KW-1185">Reference proteome</keyword>
<accession>A0ABN0TCC4</accession>
<dbReference type="RefSeq" id="WP_304987518.1">
    <property type="nucleotide sequence ID" value="NZ_BAAACR010000017.1"/>
</dbReference>
<organism evidence="1 2">
    <name type="scientific">Selenomonas dianae</name>
    <dbReference type="NCBI Taxonomy" id="135079"/>
    <lineage>
        <taxon>Bacteria</taxon>
        <taxon>Bacillati</taxon>
        <taxon>Bacillota</taxon>
        <taxon>Negativicutes</taxon>
        <taxon>Selenomonadales</taxon>
        <taxon>Selenomonadaceae</taxon>
        <taxon>Selenomonas</taxon>
    </lineage>
</organism>
<evidence type="ECO:0000313" key="2">
    <source>
        <dbReference type="Proteomes" id="UP001500399"/>
    </source>
</evidence>
<reference evidence="1 2" key="1">
    <citation type="journal article" date="2019" name="Int. J. Syst. Evol. Microbiol.">
        <title>The Global Catalogue of Microorganisms (GCM) 10K type strain sequencing project: providing services to taxonomists for standard genome sequencing and annotation.</title>
        <authorList>
            <consortium name="The Broad Institute Genomics Platform"/>
            <consortium name="The Broad Institute Genome Sequencing Center for Infectious Disease"/>
            <person name="Wu L."/>
            <person name="Ma J."/>
        </authorList>
    </citation>
    <scope>NUCLEOTIDE SEQUENCE [LARGE SCALE GENOMIC DNA]</scope>
    <source>
        <strain evidence="1 2">JCM 8542</strain>
    </source>
</reference>
<sequence length="630" mass="68065">MAHFAKIQTTQQGKNIILAGQNKQSVVFTKVELGDGLLDEGQSVDDMTALVHSVMSLPLQNFVNNGDGTARLRFVLDNNNLSKGFFNREIGVFAKVGDGTERLFAYTNAGNLADYIPGKESPISSKIINLHIIVGNAANLTIVAENSAYVTKLDMDGHKTQEVLDHPDGSVTTPKIRDEAVTGAKIAQASIEKKHLKKGGISAEDVGAYSKGETDEKIAAHRTAAELDHPDKSVRRKHLADNIYTLPAPEPADNTRFLRNDGTYQTITPNNIGAYHKSESYNKGEVDGRVNVKVSKSGDTMTGNLIAPAFETEHGYFGNYQRDTGDAITNNGGANVNIASWWGIGFYNTCTKKYTGTMDLRSGDWRTIGKIRADAGFEGTVTNANKLQNWSLQQILDEFLNVWHSNKAYTVGDITYHKNLPSWARLECVTAGTTGNNANVFSKNVKAGQYIQDGGVQWIIDDVRDGNRVGSITGSLYLPDGYIKANGATVQRADYPRLVALADKHNLWTNDAANNLGMFGRGNGSSTFVLPNWIDRMMQFAAQGGSTLAAGLPNITGQVGQGTDSMFNSAFCTGAFRGSAENSPAKNAAGGYRPIDSGYAVLDASKSNPIYGRSSSVQPAAIRLIPIIKY</sequence>
<dbReference type="SUPFAM" id="SSF88874">
    <property type="entry name" value="Receptor-binding domain of short tail fibre protein gp12"/>
    <property type="match status" value="1"/>
</dbReference>
<gene>
    <name evidence="1" type="ORF">GCM10008919_21480</name>
</gene>